<reference evidence="1 2" key="1">
    <citation type="submission" date="2018-06" db="EMBL/GenBank/DDBJ databases">
        <authorList>
            <consortium name="Pathogen Informatics"/>
            <person name="Doyle S."/>
        </authorList>
    </citation>
    <scope>NUCLEOTIDE SEQUENCE [LARGE SCALE GENOMIC DNA]</scope>
    <source>
        <strain evidence="1 2">NCTC10736</strain>
    </source>
</reference>
<dbReference type="InterPro" id="IPR045809">
    <property type="entry name" value="MobI"/>
</dbReference>
<accession>A0A380BZL4</accession>
<dbReference type="EMBL" id="UGYV01000004">
    <property type="protein sequence ID" value="SUJ10041.1"/>
    <property type="molecule type" value="Genomic_DNA"/>
</dbReference>
<name>A0A380BZL4_9GAMM</name>
<proteinExistence type="predicted"/>
<protein>
    <submittedName>
        <fullName evidence="1">Uncharacterized protein</fullName>
    </submittedName>
</protein>
<dbReference type="Proteomes" id="UP000255061">
    <property type="component" value="Unassembled WGS sequence"/>
</dbReference>
<gene>
    <name evidence="1" type="ORF">NCTC10736_04086</name>
</gene>
<evidence type="ECO:0000313" key="1">
    <source>
        <dbReference type="EMBL" id="SUJ10041.1"/>
    </source>
</evidence>
<dbReference type="AlphaFoldDB" id="A0A380BZL4"/>
<dbReference type="Pfam" id="PF19456">
    <property type="entry name" value="MobI"/>
    <property type="match status" value="1"/>
</dbReference>
<evidence type="ECO:0000313" key="2">
    <source>
        <dbReference type="Proteomes" id="UP000255061"/>
    </source>
</evidence>
<organism evidence="1 2">
    <name type="scientific">Shewanella morhuae</name>
    <dbReference type="NCBI Taxonomy" id="365591"/>
    <lineage>
        <taxon>Bacteria</taxon>
        <taxon>Pseudomonadati</taxon>
        <taxon>Pseudomonadota</taxon>
        <taxon>Gammaproteobacteria</taxon>
        <taxon>Alteromonadales</taxon>
        <taxon>Shewanellaceae</taxon>
        <taxon>Shewanella</taxon>
    </lineage>
</organism>
<sequence length="156" mass="18445">MSIESETVKQTLAEITNLYEELVDRAQLLVDGYWGEWKERNRLIINSGLQPSQEGYEKAGRIAPRLKKLKNTHRVYLEWWDWKQTPYRKYQNARSGIQIKPNLKSGFTWSVMTKHANTWEKVLFDKYEPFFKKIRKALAALADQITNLNKLIPTLM</sequence>